<dbReference type="Proteomes" id="UP000232323">
    <property type="component" value="Unassembled WGS sequence"/>
</dbReference>
<dbReference type="AlphaFoldDB" id="A0A250WYL3"/>
<comment type="caution">
    <text evidence="1">The sequence shown here is derived from an EMBL/GenBank/DDBJ whole genome shotgun (WGS) entry which is preliminary data.</text>
</comment>
<sequence>MKNQCHQFGTLCELSEARERSTLAIVLEILLPKNLFHEQLHDVVHSLTRDHRTSCLDSDVETLASDLNEQGFQVHLLACQEYGVPSERALSRSSSSHLRHQYLVCSGYILGGTQCLALTEPLIIDPSFKAQFQVRAIREDSSYNALLEALPNFFIGTSPSLHTLVSIMAAGLAGAFRRCKLPLPPWRTEEALLTKWAPVQLEEVCRCLATERRTVRKQSPDTSLSPFTQCYESTAEIDGELPIPRSFKEFFSADISVNKQGVVGAEHMSGEVVCNKLSGSICTGTASMISETAALKDERDSTHYDLCSKRDEVNSEPMFKNVSDAAIEPPRHWKGHPRLKSALSDELARSFGRSSVMSSLLKS</sequence>
<dbReference type="EMBL" id="BEGY01000014">
    <property type="protein sequence ID" value="GAX75934.1"/>
    <property type="molecule type" value="Genomic_DNA"/>
</dbReference>
<organism evidence="1 2">
    <name type="scientific">Chlamydomonas eustigma</name>
    <dbReference type="NCBI Taxonomy" id="1157962"/>
    <lineage>
        <taxon>Eukaryota</taxon>
        <taxon>Viridiplantae</taxon>
        <taxon>Chlorophyta</taxon>
        <taxon>core chlorophytes</taxon>
        <taxon>Chlorophyceae</taxon>
        <taxon>CS clade</taxon>
        <taxon>Chlamydomonadales</taxon>
        <taxon>Chlamydomonadaceae</taxon>
        <taxon>Chlamydomonas</taxon>
    </lineage>
</organism>
<name>A0A250WYL3_9CHLO</name>
<proteinExistence type="predicted"/>
<protein>
    <submittedName>
        <fullName evidence="1">Uncharacterized protein</fullName>
    </submittedName>
</protein>
<evidence type="ECO:0000313" key="1">
    <source>
        <dbReference type="EMBL" id="GAX75934.1"/>
    </source>
</evidence>
<dbReference type="PANTHER" id="PTHR31579">
    <property type="entry name" value="OS03G0796600 PROTEIN"/>
    <property type="match status" value="1"/>
</dbReference>
<dbReference type="PANTHER" id="PTHR31579:SF1">
    <property type="entry name" value="OS03G0796600 PROTEIN"/>
    <property type="match status" value="1"/>
</dbReference>
<dbReference type="InterPro" id="IPR006502">
    <property type="entry name" value="PDDEXK-like"/>
</dbReference>
<dbReference type="Pfam" id="PF04720">
    <property type="entry name" value="PDDEXK_6"/>
    <property type="match status" value="1"/>
</dbReference>
<dbReference type="OrthoDB" id="691424at2759"/>
<keyword evidence="2" id="KW-1185">Reference proteome</keyword>
<gene>
    <name evidence="1" type="ORF">CEUSTIGMA_g3377.t1</name>
</gene>
<reference evidence="1 2" key="1">
    <citation type="submission" date="2017-08" db="EMBL/GenBank/DDBJ databases">
        <title>Acidophilic green algal genome provides insights into adaptation to an acidic environment.</title>
        <authorList>
            <person name="Hirooka S."/>
            <person name="Hirose Y."/>
            <person name="Kanesaki Y."/>
            <person name="Higuchi S."/>
            <person name="Fujiwara T."/>
            <person name="Onuma R."/>
            <person name="Era A."/>
            <person name="Ohbayashi R."/>
            <person name="Uzuka A."/>
            <person name="Nozaki H."/>
            <person name="Yoshikawa H."/>
            <person name="Miyagishima S.Y."/>
        </authorList>
    </citation>
    <scope>NUCLEOTIDE SEQUENCE [LARGE SCALE GENOMIC DNA]</scope>
    <source>
        <strain evidence="1 2">NIES-2499</strain>
    </source>
</reference>
<accession>A0A250WYL3</accession>
<evidence type="ECO:0000313" key="2">
    <source>
        <dbReference type="Proteomes" id="UP000232323"/>
    </source>
</evidence>